<keyword evidence="1" id="KW-0472">Membrane</keyword>
<gene>
    <name evidence="2" type="ORF">ACFFGT_25100</name>
</gene>
<comment type="caution">
    <text evidence="2">The sequence shown here is derived from an EMBL/GenBank/DDBJ whole genome shotgun (WGS) entry which is preliminary data.</text>
</comment>
<sequence>MNKKFNTETEHTIKTGWKIFLCLFAGAIAAGGVYLIGLGVTGKNEWILLIVGIALTLFGVIVYLDIRATKIIISQYGIVRKGIFSRKELLITDIEGYGMKLGKLYLKPKSELGKKAIYLNDVPYFTNPGGISDWLMMNCKNLDAGQHHASANEVFNDSSLGNSSDEVLIALKKAKRLCSWLNYTGAAICIWVFVYPRPYDYAILTGIIYPLLMVVVFFLKRDTIILDSKRRNESSVKPSLYPSLSTALFMPLVGLSVRAFVDYKLVHLGDVFLPALIMIIILGVVFYSILTGAKEKIRSSTSTRVYATIFVIAYSFIVPVIVNCNFDSGEPKVYPAKIISQAIYENPKPIIYNLTLTKWGPSEGGDIEVSKSLYEQVKKGDTVHVIVKPGLFKMPWFYIAR</sequence>
<feature type="transmembrane region" description="Helical" evidence="1">
    <location>
        <begin position="177"/>
        <end position="195"/>
    </location>
</feature>
<dbReference type="Proteomes" id="UP001589828">
    <property type="component" value="Unassembled WGS sequence"/>
</dbReference>
<protein>
    <recommendedName>
        <fullName evidence="4">DUF3592 domain-containing protein</fullName>
    </recommendedName>
</protein>
<evidence type="ECO:0008006" key="4">
    <source>
        <dbReference type="Google" id="ProtNLM"/>
    </source>
</evidence>
<feature type="transmembrane region" description="Helical" evidence="1">
    <location>
        <begin position="20"/>
        <end position="40"/>
    </location>
</feature>
<accession>A0ABV6LDF8</accession>
<proteinExistence type="predicted"/>
<feature type="transmembrane region" description="Helical" evidence="1">
    <location>
        <begin position="240"/>
        <end position="260"/>
    </location>
</feature>
<feature type="transmembrane region" description="Helical" evidence="1">
    <location>
        <begin position="46"/>
        <end position="66"/>
    </location>
</feature>
<keyword evidence="1" id="KW-1133">Transmembrane helix</keyword>
<name>A0ABV6LDF8_9SPHI</name>
<evidence type="ECO:0000313" key="2">
    <source>
        <dbReference type="EMBL" id="MFC0517514.1"/>
    </source>
</evidence>
<dbReference type="EMBL" id="JBHLTS010000075">
    <property type="protein sequence ID" value="MFC0517514.1"/>
    <property type="molecule type" value="Genomic_DNA"/>
</dbReference>
<evidence type="ECO:0000313" key="3">
    <source>
        <dbReference type="Proteomes" id="UP001589828"/>
    </source>
</evidence>
<keyword evidence="3" id="KW-1185">Reference proteome</keyword>
<evidence type="ECO:0000256" key="1">
    <source>
        <dbReference type="SAM" id="Phobius"/>
    </source>
</evidence>
<reference evidence="2 3" key="1">
    <citation type="submission" date="2024-09" db="EMBL/GenBank/DDBJ databases">
        <authorList>
            <person name="Sun Q."/>
            <person name="Mori K."/>
        </authorList>
    </citation>
    <scope>NUCLEOTIDE SEQUENCE [LARGE SCALE GENOMIC DNA]</scope>
    <source>
        <strain evidence="2 3">NCAIM B.02415</strain>
    </source>
</reference>
<feature type="transmembrane region" description="Helical" evidence="1">
    <location>
        <begin position="272"/>
        <end position="293"/>
    </location>
</feature>
<feature type="transmembrane region" description="Helical" evidence="1">
    <location>
        <begin position="305"/>
        <end position="322"/>
    </location>
</feature>
<dbReference type="RefSeq" id="WP_377025265.1">
    <property type="nucleotide sequence ID" value="NZ_JBHLTS010000075.1"/>
</dbReference>
<keyword evidence="1" id="KW-0812">Transmembrane</keyword>
<feature type="transmembrane region" description="Helical" evidence="1">
    <location>
        <begin position="201"/>
        <end position="219"/>
    </location>
</feature>
<organism evidence="2 3">
    <name type="scientific">Mucilaginibacter angelicae</name>
    <dbReference type="NCBI Taxonomy" id="869718"/>
    <lineage>
        <taxon>Bacteria</taxon>
        <taxon>Pseudomonadati</taxon>
        <taxon>Bacteroidota</taxon>
        <taxon>Sphingobacteriia</taxon>
        <taxon>Sphingobacteriales</taxon>
        <taxon>Sphingobacteriaceae</taxon>
        <taxon>Mucilaginibacter</taxon>
    </lineage>
</organism>